<evidence type="ECO:0000313" key="2">
    <source>
        <dbReference type="EMBL" id="KAG0446555.1"/>
    </source>
</evidence>
<accession>A0A835P6E0</accession>
<keyword evidence="3" id="KW-1185">Reference proteome</keyword>
<dbReference type="Proteomes" id="UP000639772">
    <property type="component" value="Unassembled WGS sequence"/>
</dbReference>
<dbReference type="Proteomes" id="UP000636800">
    <property type="component" value="Unassembled WGS sequence"/>
</dbReference>
<proteinExistence type="predicted"/>
<dbReference type="AlphaFoldDB" id="A0A835P6E0"/>
<reference evidence="3 4" key="1">
    <citation type="journal article" date="2020" name="Nat. Food">
        <title>A phased Vanilla planifolia genome enables genetic improvement of flavour and production.</title>
        <authorList>
            <person name="Hasing T."/>
            <person name="Tang H."/>
            <person name="Brym M."/>
            <person name="Khazi F."/>
            <person name="Huang T."/>
            <person name="Chambers A.H."/>
        </authorList>
    </citation>
    <scope>NUCLEOTIDE SEQUENCE [LARGE SCALE GENOMIC DNA]</scope>
    <source>
        <tissue evidence="1">Leaf</tissue>
    </source>
</reference>
<evidence type="ECO:0000313" key="4">
    <source>
        <dbReference type="Proteomes" id="UP000639772"/>
    </source>
</evidence>
<comment type="caution">
    <text evidence="1">The sequence shown here is derived from an EMBL/GenBank/DDBJ whole genome shotgun (WGS) entry which is preliminary data.</text>
</comment>
<protein>
    <submittedName>
        <fullName evidence="1">Uncharacterized protein</fullName>
    </submittedName>
</protein>
<evidence type="ECO:0000313" key="3">
    <source>
        <dbReference type="Proteomes" id="UP000636800"/>
    </source>
</evidence>
<sequence>MLRGGINVGEADSWDFGVVRSAFLCESNGVLRTGDQFHLFNLQIIDDLTVTFVNTNMFCDGKSNHQLNLVLPSQPTIVTIVLFFLKRIVKSVLAFTRQPIMTVLILNWWNQ</sequence>
<organism evidence="1 4">
    <name type="scientific">Vanilla planifolia</name>
    <name type="common">Vanilla</name>
    <dbReference type="NCBI Taxonomy" id="51239"/>
    <lineage>
        <taxon>Eukaryota</taxon>
        <taxon>Viridiplantae</taxon>
        <taxon>Streptophyta</taxon>
        <taxon>Embryophyta</taxon>
        <taxon>Tracheophyta</taxon>
        <taxon>Spermatophyta</taxon>
        <taxon>Magnoliopsida</taxon>
        <taxon>Liliopsida</taxon>
        <taxon>Asparagales</taxon>
        <taxon>Orchidaceae</taxon>
        <taxon>Vanilloideae</taxon>
        <taxon>Vanilleae</taxon>
        <taxon>Vanilla</taxon>
    </lineage>
</organism>
<name>A0A835P6E0_VANPL</name>
<dbReference type="EMBL" id="JADCNL010000568">
    <property type="protein sequence ID" value="KAG0446555.1"/>
    <property type="molecule type" value="Genomic_DNA"/>
</dbReference>
<gene>
    <name evidence="2" type="ORF">HPP92_028779</name>
    <name evidence="1" type="ORF">HPP92_028790</name>
</gene>
<evidence type="ECO:0000313" key="1">
    <source>
        <dbReference type="EMBL" id="KAG0446534.1"/>
    </source>
</evidence>
<dbReference type="EMBL" id="JADCNM010000569">
    <property type="protein sequence ID" value="KAG0446534.1"/>
    <property type="molecule type" value="Genomic_DNA"/>
</dbReference>